<evidence type="ECO:0000313" key="3">
    <source>
        <dbReference type="Proteomes" id="UP000187209"/>
    </source>
</evidence>
<comment type="caution">
    <text evidence="2">The sequence shown here is derived from an EMBL/GenBank/DDBJ whole genome shotgun (WGS) entry which is preliminary data.</text>
</comment>
<accession>A0A1R2BK47</accession>
<dbReference type="AlphaFoldDB" id="A0A1R2BK47"/>
<feature type="compositionally biased region" description="Low complexity" evidence="1">
    <location>
        <begin position="53"/>
        <end position="64"/>
    </location>
</feature>
<proteinExistence type="predicted"/>
<name>A0A1R2BK47_9CILI</name>
<evidence type="ECO:0000256" key="1">
    <source>
        <dbReference type="SAM" id="MobiDB-lite"/>
    </source>
</evidence>
<sequence length="303" mass="35007">MDNRKQILSHIERINNLSKTPFALESSPKYQKLHVNSLTSNSPKRYPSKSPERTTASSVSRTSRIPSKQSSNHSSRHNSPARFQSPSSRSSNFRELALRTIQELIKLRGQKLKTSLEFVAKEVKTIKKLKSLIESEVRTRKIPLQTPAIKKIEGQIQIIMKESAEELLLLEQKCIKLAEENHHLKSELDQMFDSIPNVLKAKKPKDLNEYLEEYSSKSQPTLPTEVTRNQNYLIKIDHISKILIDSLETQTENDTNLPNKLSNMILQEKTIMAKSFEENKQMIAYEKNLRLQLEDKIKVFEKN</sequence>
<protein>
    <submittedName>
        <fullName evidence="2">Uncharacterized protein</fullName>
    </submittedName>
</protein>
<dbReference type="EMBL" id="MPUH01000593">
    <property type="protein sequence ID" value="OMJ77101.1"/>
    <property type="molecule type" value="Genomic_DNA"/>
</dbReference>
<organism evidence="2 3">
    <name type="scientific">Stentor coeruleus</name>
    <dbReference type="NCBI Taxonomy" id="5963"/>
    <lineage>
        <taxon>Eukaryota</taxon>
        <taxon>Sar</taxon>
        <taxon>Alveolata</taxon>
        <taxon>Ciliophora</taxon>
        <taxon>Postciliodesmatophora</taxon>
        <taxon>Heterotrichea</taxon>
        <taxon>Heterotrichida</taxon>
        <taxon>Stentoridae</taxon>
        <taxon>Stentor</taxon>
    </lineage>
</organism>
<gene>
    <name evidence="2" type="ORF">SteCoe_23372</name>
</gene>
<reference evidence="2 3" key="1">
    <citation type="submission" date="2016-11" db="EMBL/GenBank/DDBJ databases">
        <title>The macronuclear genome of Stentor coeruleus: a giant cell with tiny introns.</title>
        <authorList>
            <person name="Slabodnick M."/>
            <person name="Ruby J.G."/>
            <person name="Reiff S.B."/>
            <person name="Swart E.C."/>
            <person name="Gosai S."/>
            <person name="Prabakaran S."/>
            <person name="Witkowska E."/>
            <person name="Larue G.E."/>
            <person name="Fisher S."/>
            <person name="Freeman R.M."/>
            <person name="Gunawardena J."/>
            <person name="Chu W."/>
            <person name="Stover N.A."/>
            <person name="Gregory B.D."/>
            <person name="Nowacki M."/>
            <person name="Derisi J."/>
            <person name="Roy S.W."/>
            <person name="Marshall W.F."/>
            <person name="Sood P."/>
        </authorList>
    </citation>
    <scope>NUCLEOTIDE SEQUENCE [LARGE SCALE GENOMIC DNA]</scope>
    <source>
        <strain evidence="2">WM001</strain>
    </source>
</reference>
<keyword evidence="3" id="KW-1185">Reference proteome</keyword>
<dbReference type="Proteomes" id="UP000187209">
    <property type="component" value="Unassembled WGS sequence"/>
</dbReference>
<evidence type="ECO:0000313" key="2">
    <source>
        <dbReference type="EMBL" id="OMJ77101.1"/>
    </source>
</evidence>
<feature type="region of interest" description="Disordered" evidence="1">
    <location>
        <begin position="35"/>
        <end position="90"/>
    </location>
</feature>
<feature type="compositionally biased region" description="Polar residues" evidence="1">
    <location>
        <begin position="65"/>
        <end position="90"/>
    </location>
</feature>